<keyword evidence="1" id="KW-0539">Nucleus</keyword>
<dbReference type="GO" id="GO:0005634">
    <property type="term" value="C:nucleus"/>
    <property type="evidence" value="ECO:0007669"/>
    <property type="project" value="UniProtKB-SubCell"/>
</dbReference>
<organism evidence="3">
    <name type="scientific">Vannella robusta</name>
    <dbReference type="NCBI Taxonomy" id="1487602"/>
    <lineage>
        <taxon>Eukaryota</taxon>
        <taxon>Amoebozoa</taxon>
        <taxon>Discosea</taxon>
        <taxon>Flabellinia</taxon>
        <taxon>Vannellidae</taxon>
        <taxon>Vannella</taxon>
    </lineage>
</organism>
<protein>
    <recommendedName>
        <fullName evidence="2">TFIIS N-terminal domain-containing protein</fullName>
    </recommendedName>
</protein>
<dbReference type="AlphaFoldDB" id="A0A7S4M994"/>
<evidence type="ECO:0000259" key="2">
    <source>
        <dbReference type="PROSITE" id="PS51319"/>
    </source>
</evidence>
<evidence type="ECO:0000256" key="1">
    <source>
        <dbReference type="PROSITE-ProRule" id="PRU00649"/>
    </source>
</evidence>
<reference evidence="3" key="1">
    <citation type="submission" date="2021-01" db="EMBL/GenBank/DDBJ databases">
        <authorList>
            <person name="Corre E."/>
            <person name="Pelletier E."/>
            <person name="Niang G."/>
            <person name="Scheremetjew M."/>
            <person name="Finn R."/>
            <person name="Kale V."/>
            <person name="Holt S."/>
            <person name="Cochrane G."/>
            <person name="Meng A."/>
            <person name="Brown T."/>
            <person name="Cohen L."/>
        </authorList>
    </citation>
    <scope>NUCLEOTIDE SEQUENCE</scope>
    <source>
        <strain evidence="3">DIVA3 518/3/11/1/6</strain>
    </source>
</reference>
<dbReference type="PROSITE" id="PS51319">
    <property type="entry name" value="TFIIS_N"/>
    <property type="match status" value="1"/>
</dbReference>
<sequence length="114" mass="12944">MSATRLSGTKRKRKTGLVDLGEGVIIEILDAIKETSDSEELAVYLEILSKLEADIETLKKTQAGFRLRQLRKSNTDSRVQSLCKSQISEYKALVHAEMEKKEQTNPHKRRKTAK</sequence>
<proteinExistence type="predicted"/>
<name>A0A7S4M994_9EUKA</name>
<gene>
    <name evidence="3" type="ORF">VSP0166_LOCUS4571</name>
</gene>
<feature type="domain" description="TFIIS N-terminal" evidence="2">
    <location>
        <begin position="23"/>
        <end position="97"/>
    </location>
</feature>
<dbReference type="Gene3D" id="1.20.930.10">
    <property type="entry name" value="Conserved domain common to transcription factors TFIIS, elongin A, CRSP70"/>
    <property type="match status" value="1"/>
</dbReference>
<dbReference type="Pfam" id="PF08711">
    <property type="entry name" value="Med26"/>
    <property type="match status" value="1"/>
</dbReference>
<accession>A0A7S4M994</accession>
<evidence type="ECO:0000313" key="3">
    <source>
        <dbReference type="EMBL" id="CAE2209328.1"/>
    </source>
</evidence>
<dbReference type="InterPro" id="IPR035441">
    <property type="entry name" value="TFIIS/LEDGF_dom_sf"/>
</dbReference>
<dbReference type="InterPro" id="IPR017923">
    <property type="entry name" value="TFIIS_N"/>
</dbReference>
<dbReference type="EMBL" id="HBKP01006351">
    <property type="protein sequence ID" value="CAE2209328.1"/>
    <property type="molecule type" value="Transcribed_RNA"/>
</dbReference>
<dbReference type="SUPFAM" id="SSF47676">
    <property type="entry name" value="Conserved domain common to transcription factors TFIIS, elongin A, CRSP70"/>
    <property type="match status" value="1"/>
</dbReference>
<comment type="subcellular location">
    <subcellularLocation>
        <location evidence="1">Nucleus</location>
    </subcellularLocation>
</comment>